<protein>
    <submittedName>
        <fullName evidence="2">Uncharacterized protein</fullName>
    </submittedName>
</protein>
<evidence type="ECO:0000256" key="1">
    <source>
        <dbReference type="SAM" id="Phobius"/>
    </source>
</evidence>
<name>A0A1V9YD01_ACHHY</name>
<evidence type="ECO:0000313" key="3">
    <source>
        <dbReference type="Proteomes" id="UP000243579"/>
    </source>
</evidence>
<organism evidence="2 3">
    <name type="scientific">Achlya hypogyna</name>
    <name type="common">Oomycete</name>
    <name type="synonym">Protoachlya hypogyna</name>
    <dbReference type="NCBI Taxonomy" id="1202772"/>
    <lineage>
        <taxon>Eukaryota</taxon>
        <taxon>Sar</taxon>
        <taxon>Stramenopiles</taxon>
        <taxon>Oomycota</taxon>
        <taxon>Saprolegniomycetes</taxon>
        <taxon>Saprolegniales</taxon>
        <taxon>Achlyaceae</taxon>
        <taxon>Achlya</taxon>
    </lineage>
</organism>
<feature type="transmembrane region" description="Helical" evidence="1">
    <location>
        <begin position="81"/>
        <end position="99"/>
    </location>
</feature>
<feature type="transmembrane region" description="Helical" evidence="1">
    <location>
        <begin position="46"/>
        <end position="69"/>
    </location>
</feature>
<dbReference type="Proteomes" id="UP000243579">
    <property type="component" value="Unassembled WGS sequence"/>
</dbReference>
<reference evidence="2 3" key="1">
    <citation type="journal article" date="2014" name="Genome Biol. Evol.">
        <title>The secreted proteins of Achlya hypogyna and Thraustotheca clavata identify the ancestral oomycete secretome and reveal gene acquisitions by horizontal gene transfer.</title>
        <authorList>
            <person name="Misner I."/>
            <person name="Blouin N."/>
            <person name="Leonard G."/>
            <person name="Richards T.A."/>
            <person name="Lane C.E."/>
        </authorList>
    </citation>
    <scope>NUCLEOTIDE SEQUENCE [LARGE SCALE GENOMIC DNA]</scope>
    <source>
        <strain evidence="2 3">ATCC 48635</strain>
    </source>
</reference>
<evidence type="ECO:0000313" key="2">
    <source>
        <dbReference type="EMBL" id="OQR83567.1"/>
    </source>
</evidence>
<keyword evidence="1" id="KW-0812">Transmembrane</keyword>
<gene>
    <name evidence="2" type="ORF">ACHHYP_14554</name>
</gene>
<feature type="transmembrane region" description="Helical" evidence="1">
    <location>
        <begin position="20"/>
        <end position="40"/>
    </location>
</feature>
<accession>A0A1V9YD01</accession>
<proteinExistence type="predicted"/>
<keyword evidence="3" id="KW-1185">Reference proteome</keyword>
<dbReference type="AlphaFoldDB" id="A0A1V9YD01"/>
<comment type="caution">
    <text evidence="2">The sequence shown here is derived from an EMBL/GenBank/DDBJ whole genome shotgun (WGS) entry which is preliminary data.</text>
</comment>
<keyword evidence="1" id="KW-0472">Membrane</keyword>
<keyword evidence="1" id="KW-1133">Transmembrane helix</keyword>
<feature type="transmembrane region" description="Helical" evidence="1">
    <location>
        <begin position="105"/>
        <end position="122"/>
    </location>
</feature>
<dbReference type="OrthoDB" id="160868at2759"/>
<sequence length="203" mass="21775">MADGNPTKFDEVKESTQKLLAAGAIGGCIGATWGACLATFRGQPVGFYAASIGANIGLVSASYMTFFEIMKRNRGGSVDDISTYVLPGTITGSGLLGLAGSPMRAVQGGIAGSIAGLGVYFADKKFRSWRHAKSLERYRAKHGLDAHETILLNGRVETEYSPKRHKFDIPDLLPAFIRIPESEVEARIEARLEELRQAASGKP</sequence>
<dbReference type="EMBL" id="JNBR01002135">
    <property type="protein sequence ID" value="OQR83567.1"/>
    <property type="molecule type" value="Genomic_DNA"/>
</dbReference>